<evidence type="ECO:0000256" key="1">
    <source>
        <dbReference type="ARBA" id="ARBA00004141"/>
    </source>
</evidence>
<keyword evidence="4 5" id="KW-0472">Membrane</keyword>
<dbReference type="PANTHER" id="PTHR23112:SF37">
    <property type="entry name" value="G PROTEIN-COUPLED RECEPTOR GPR1"/>
    <property type="match status" value="1"/>
</dbReference>
<gene>
    <name evidence="8" type="primary">NDAI0A06690</name>
    <name evidence="8" type="ordered locus">NDAI_0A06690</name>
</gene>
<evidence type="ECO:0000256" key="4">
    <source>
        <dbReference type="ARBA" id="ARBA00023136"/>
    </source>
</evidence>
<dbReference type="GeneID" id="11494070"/>
<feature type="domain" description="Glucose receptor Git3-like N-terminal" evidence="6">
    <location>
        <begin position="44"/>
        <end position="270"/>
    </location>
</feature>
<dbReference type="GO" id="GO:0010255">
    <property type="term" value="P:glucose mediated signaling pathway"/>
    <property type="evidence" value="ECO:0007669"/>
    <property type="project" value="EnsemblFungi"/>
</dbReference>
<protein>
    <recommendedName>
        <fullName evidence="10">G-protein coupled receptors family 1 profile domain-containing protein</fullName>
    </recommendedName>
</protein>
<dbReference type="GO" id="GO:0005886">
    <property type="term" value="C:plasma membrane"/>
    <property type="evidence" value="ECO:0007669"/>
    <property type="project" value="EnsemblFungi"/>
</dbReference>
<sequence length="796" mass="92243">MRHYVEPTYKNLTLAAQNNSNTTSLNIALGLPGMFSTYSDSQTRKLRIITIVSSCASIVAGFLGIFFLTGIDRRRHIFRHDLILLLLVYDMMKGIVFLIYPVATIIHKHVYGIPKFYNTLGWFTAFTIEGADLVIGIFAIHFALLIFKPSWKWRNRKTGNMEGGLYKVRYFMFPILFLVPALLASLAFINFNKKPKINYNINIVLDNNDISIVSKARVGGYKPWGSWCYLPPKPIWYRIALSWGPRYLLIISIVIIYVSIYVYVRRESEKIKTQLSEFENPTNIKHNSFKKRQDSVTQWPQVNILRPVIQFAYGTKHFFALSVEDPHNKDQPVSFTHSVTQRNEKSDDESMVFSPQQGGLHILRYHHTNGHIVNGTSTASSADYIVPESRTNIDINLSSHAYATEIDHDRDEIPSSYNSETNSNSIFNENIERNRNDENPNHLIPKSSQLGNDIDELAQVRQNFQRETYADLKHRRSQIQRNLRTIFIYPISYVLIWFFPLLLDAFQYSHEEEYGPILWLAYIENFIRPASCLINSSVFVSREKPWRYSWKEVQSKEIMDKYTIKGQIGESDILELCNERLGKRGWYYRGRCRKRECWRHKPQVWKRVLWFFYRFSKGVLFFHGSITFQDNCDDDIFWMNYYNGVDQENITSNRKPIVSNVDAHESDPFDQQSVSTSPGRLSIPQVPLLWRAIHNLPMLSGIDLDELDRQLRIKYKDDDFIIPGLEFILDTNASPPGISNVTPNSNVDASCNRSANEIGSVKSIRVPVMFQNQNIRASTTADRQTGKMDILSFLNG</sequence>
<dbReference type="eggNOG" id="ENOG502QU8E">
    <property type="taxonomic scope" value="Eukaryota"/>
</dbReference>
<keyword evidence="2 5" id="KW-0812">Transmembrane</keyword>
<dbReference type="OMA" id="NMEGGLY"/>
<feature type="transmembrane region" description="Helical" evidence="5">
    <location>
        <begin position="168"/>
        <end position="189"/>
    </location>
</feature>
<keyword evidence="3 5" id="KW-1133">Transmembrane helix</keyword>
<evidence type="ECO:0000256" key="5">
    <source>
        <dbReference type="SAM" id="Phobius"/>
    </source>
</evidence>
<keyword evidence="9" id="KW-1185">Reference proteome</keyword>
<dbReference type="InterPro" id="IPR023041">
    <property type="entry name" value="Glucose_rcpt_Git3-like_N"/>
</dbReference>
<feature type="transmembrane region" description="Helical" evidence="5">
    <location>
        <begin position="247"/>
        <end position="264"/>
    </location>
</feature>
<dbReference type="GO" id="GO:0005536">
    <property type="term" value="F:D-glucose binding"/>
    <property type="evidence" value="ECO:0007669"/>
    <property type="project" value="EnsemblFungi"/>
</dbReference>
<dbReference type="GO" id="GO:0007189">
    <property type="term" value="P:adenylate cyclase-activating G protein-coupled receptor signaling pathway"/>
    <property type="evidence" value="ECO:0007669"/>
    <property type="project" value="TreeGrafter"/>
</dbReference>
<feature type="transmembrane region" description="Helical" evidence="5">
    <location>
        <begin position="82"/>
        <end position="103"/>
    </location>
</feature>
<feature type="transmembrane region" description="Helical" evidence="5">
    <location>
        <begin position="48"/>
        <end position="70"/>
    </location>
</feature>
<dbReference type="GO" id="GO:0009731">
    <property type="term" value="P:detection of sucrose stimulus"/>
    <property type="evidence" value="ECO:0007669"/>
    <property type="project" value="EnsemblFungi"/>
</dbReference>
<comment type="subcellular location">
    <subcellularLocation>
        <location evidence="1">Membrane</location>
        <topology evidence="1">Multi-pass membrane protein</topology>
    </subcellularLocation>
</comment>
<evidence type="ECO:0000256" key="2">
    <source>
        <dbReference type="ARBA" id="ARBA00022692"/>
    </source>
</evidence>
<evidence type="ECO:0000259" key="6">
    <source>
        <dbReference type="Pfam" id="PF11710"/>
    </source>
</evidence>
<dbReference type="GO" id="GO:0009745">
    <property type="term" value="P:sucrose mediated signaling"/>
    <property type="evidence" value="ECO:0007669"/>
    <property type="project" value="EnsemblFungi"/>
</dbReference>
<dbReference type="PANTHER" id="PTHR23112">
    <property type="entry name" value="G PROTEIN-COUPLED RECEPTOR 157-RELATED"/>
    <property type="match status" value="1"/>
</dbReference>
<evidence type="ECO:0000256" key="3">
    <source>
        <dbReference type="ARBA" id="ARBA00022989"/>
    </source>
</evidence>
<proteinExistence type="predicted"/>
<evidence type="ECO:0000259" key="7">
    <source>
        <dbReference type="Pfam" id="PF11970"/>
    </source>
</evidence>
<dbReference type="Pfam" id="PF11970">
    <property type="entry name" value="GPR_Gpa2_C"/>
    <property type="match status" value="1"/>
</dbReference>
<dbReference type="InterPro" id="IPR022596">
    <property type="entry name" value="GPR1/2/3_C"/>
</dbReference>
<feature type="transmembrane region" description="Helical" evidence="5">
    <location>
        <begin position="123"/>
        <end position="147"/>
    </location>
</feature>
<dbReference type="RefSeq" id="XP_003668066.1">
    <property type="nucleotide sequence ID" value="XM_003668018.1"/>
</dbReference>
<organism evidence="8 9">
    <name type="scientific">Naumovozyma dairenensis (strain ATCC 10597 / BCRC 20456 / CBS 421 / NBRC 0211 / NRRL Y-12639)</name>
    <name type="common">Saccharomyces dairenensis</name>
    <dbReference type="NCBI Taxonomy" id="1071378"/>
    <lineage>
        <taxon>Eukaryota</taxon>
        <taxon>Fungi</taxon>
        <taxon>Dikarya</taxon>
        <taxon>Ascomycota</taxon>
        <taxon>Saccharomycotina</taxon>
        <taxon>Saccharomycetes</taxon>
        <taxon>Saccharomycetales</taxon>
        <taxon>Saccharomycetaceae</taxon>
        <taxon>Naumovozyma</taxon>
    </lineage>
</organism>
<reference evidence="8 9" key="1">
    <citation type="journal article" date="2011" name="Proc. Natl. Acad. Sci. U.S.A.">
        <title>Evolutionary erosion of yeast sex chromosomes by mating-type switching accidents.</title>
        <authorList>
            <person name="Gordon J.L."/>
            <person name="Armisen D."/>
            <person name="Proux-Wera E."/>
            <person name="Oheigeartaigh S.S."/>
            <person name="Byrne K.P."/>
            <person name="Wolfe K.H."/>
        </authorList>
    </citation>
    <scope>NUCLEOTIDE SEQUENCE [LARGE SCALE GENOMIC DNA]</scope>
    <source>
        <strain evidence="9">ATCC 10597 / BCRC 20456 / CBS 421 / NBRC 0211 / NRRL Y-12639</strain>
    </source>
</reference>
<dbReference type="GO" id="GO:0001403">
    <property type="term" value="P:invasive growth in response to glucose limitation"/>
    <property type="evidence" value="ECO:0007669"/>
    <property type="project" value="EnsemblFungi"/>
</dbReference>
<evidence type="ECO:0008006" key="10">
    <source>
        <dbReference type="Google" id="ProtNLM"/>
    </source>
</evidence>
<dbReference type="STRING" id="1071378.G0W4T5"/>
<dbReference type="Gene3D" id="1.20.1070.10">
    <property type="entry name" value="Rhodopsin 7-helix transmembrane proteins"/>
    <property type="match status" value="1"/>
</dbReference>
<accession>G0W4T5</accession>
<dbReference type="GO" id="GO:0004930">
    <property type="term" value="F:G protein-coupled receptor activity"/>
    <property type="evidence" value="ECO:0007669"/>
    <property type="project" value="EnsemblFungi"/>
</dbReference>
<dbReference type="Pfam" id="PF11710">
    <property type="entry name" value="Git3"/>
    <property type="match status" value="1"/>
</dbReference>
<dbReference type="Proteomes" id="UP000000689">
    <property type="component" value="Chromosome 1"/>
</dbReference>
<dbReference type="OrthoDB" id="5368598at2759"/>
<dbReference type="AlphaFoldDB" id="G0W4T5"/>
<dbReference type="SUPFAM" id="SSF81321">
    <property type="entry name" value="Family A G protein-coupled receptor-like"/>
    <property type="match status" value="1"/>
</dbReference>
<evidence type="ECO:0000313" key="9">
    <source>
        <dbReference type="Proteomes" id="UP000000689"/>
    </source>
</evidence>
<dbReference type="HOGENOM" id="CLU_314960_0_0_1"/>
<feature type="domain" description="G protein-coupled receptor GPR1/2/3 C-terminal" evidence="7">
    <location>
        <begin position="473"/>
        <end position="548"/>
    </location>
</feature>
<name>G0W4T5_NAUDC</name>
<dbReference type="KEGG" id="ndi:NDAI_0A06690"/>
<evidence type="ECO:0000313" key="8">
    <source>
        <dbReference type="EMBL" id="CCD22823.1"/>
    </source>
</evidence>
<feature type="transmembrane region" description="Helical" evidence="5">
    <location>
        <begin position="483"/>
        <end position="503"/>
    </location>
</feature>
<dbReference type="GO" id="GO:0007124">
    <property type="term" value="P:pseudohyphal growth"/>
    <property type="evidence" value="ECO:0007669"/>
    <property type="project" value="EnsemblFungi"/>
</dbReference>
<dbReference type="EMBL" id="HE580267">
    <property type="protein sequence ID" value="CCD22823.1"/>
    <property type="molecule type" value="Genomic_DNA"/>
</dbReference>